<organism evidence="3 4">
    <name type="scientific">Eragrostis curvula</name>
    <name type="common">weeping love grass</name>
    <dbReference type="NCBI Taxonomy" id="38414"/>
    <lineage>
        <taxon>Eukaryota</taxon>
        <taxon>Viridiplantae</taxon>
        <taxon>Streptophyta</taxon>
        <taxon>Embryophyta</taxon>
        <taxon>Tracheophyta</taxon>
        <taxon>Spermatophyta</taxon>
        <taxon>Magnoliopsida</taxon>
        <taxon>Liliopsida</taxon>
        <taxon>Poales</taxon>
        <taxon>Poaceae</taxon>
        <taxon>PACMAD clade</taxon>
        <taxon>Chloridoideae</taxon>
        <taxon>Eragrostideae</taxon>
        <taxon>Eragrostidinae</taxon>
        <taxon>Eragrostis</taxon>
    </lineage>
</organism>
<evidence type="ECO:0000256" key="1">
    <source>
        <dbReference type="ARBA" id="ARBA00009995"/>
    </source>
</evidence>
<dbReference type="EMBL" id="RWGY01000007">
    <property type="protein sequence ID" value="TVU39013.1"/>
    <property type="molecule type" value="Genomic_DNA"/>
</dbReference>
<comment type="similarity">
    <text evidence="1">Belongs to the UDP-glycosyltransferase family.</text>
</comment>
<name>A0A5J9VS55_9POAL</name>
<keyword evidence="2" id="KW-0808">Transferase</keyword>
<keyword evidence="4" id="KW-1185">Reference proteome</keyword>
<protein>
    <recommendedName>
        <fullName evidence="5">Glycosyltransferase</fullName>
    </recommendedName>
</protein>
<dbReference type="CDD" id="cd03784">
    <property type="entry name" value="GT1_Gtf-like"/>
    <property type="match status" value="1"/>
</dbReference>
<dbReference type="SUPFAM" id="SSF53756">
    <property type="entry name" value="UDP-Glycosyltransferase/glycogen phosphorylase"/>
    <property type="match status" value="1"/>
</dbReference>
<evidence type="ECO:0008006" key="5">
    <source>
        <dbReference type="Google" id="ProtNLM"/>
    </source>
</evidence>
<comment type="caution">
    <text evidence="3">The sequence shown here is derived from an EMBL/GenBank/DDBJ whole genome shotgun (WGS) entry which is preliminary data.</text>
</comment>
<dbReference type="Gene3D" id="3.40.50.2000">
    <property type="entry name" value="Glycogen Phosphorylase B"/>
    <property type="match status" value="2"/>
</dbReference>
<sequence length="479" mass="52340">MAKPTVVLVPVWGVGHFRPMLEVGKRLLARSGRRLTVTVIIMPSPTPNVASEIDENMRQVEAADADIRSVYVPAVDPPTDHSGVEEFISRYVQLYAPHVKTAISGLTCPVAGVLVDLFCTTLLDATHQLGVRTYVYIISSAAFCALMLRSPGLDEEVAGEFEEMEGGVDVPGLPPVPPSCLPSGLENRKIPTYNWFVYNGRRYMETSGIISPSSSRACSRPSPTGGARAESVPRQVYTIGPVIPFTPPAAAEEEEHECVRWLDSQPPASVLFLCFGSSVYFMPPQAGHRFLWVLRGPPGPGTKTPTDGNLAEQLPPGFLEKTKGRGLVWPKRAPQKQILGHASVGGFVTHCGWNSILESLWFGVPMVPWPFWAEQHYNAFLLVAHMGVAVAMKVDRKRNNFVEAAELERAIKTLMDSSEVARKVRNRATEMKAACRAATEDGGSSCVSLQRLCEALIDGALAIGLRISLYHKRQVGKDR</sequence>
<dbReference type="Proteomes" id="UP000324897">
    <property type="component" value="Chromosome 4"/>
</dbReference>
<dbReference type="InterPro" id="IPR002213">
    <property type="entry name" value="UDP_glucos_trans"/>
</dbReference>
<dbReference type="FunFam" id="3.40.50.2000:FF:000089">
    <property type="entry name" value="Glycosyltransferase"/>
    <property type="match status" value="1"/>
</dbReference>
<evidence type="ECO:0000313" key="4">
    <source>
        <dbReference type="Proteomes" id="UP000324897"/>
    </source>
</evidence>
<evidence type="ECO:0000256" key="2">
    <source>
        <dbReference type="ARBA" id="ARBA00022679"/>
    </source>
</evidence>
<dbReference type="GO" id="GO:0035251">
    <property type="term" value="F:UDP-glucosyltransferase activity"/>
    <property type="evidence" value="ECO:0007669"/>
    <property type="project" value="InterPro"/>
</dbReference>
<dbReference type="Gramene" id="TVU39013">
    <property type="protein sequence ID" value="TVU39013"/>
    <property type="gene ID" value="EJB05_12414"/>
</dbReference>
<dbReference type="PANTHER" id="PTHR48048:SF79">
    <property type="entry name" value="ANTHOCYANIDIN 3-O-GLUCOSYLTRANSFERASE"/>
    <property type="match status" value="1"/>
</dbReference>
<dbReference type="FunFam" id="3.40.50.2000:FF:000056">
    <property type="entry name" value="Glycosyltransferase"/>
    <property type="match status" value="1"/>
</dbReference>
<dbReference type="InterPro" id="IPR050481">
    <property type="entry name" value="UDP-glycosyltransf_plant"/>
</dbReference>
<evidence type="ECO:0000313" key="3">
    <source>
        <dbReference type="EMBL" id="TVU39013.1"/>
    </source>
</evidence>
<dbReference type="PANTHER" id="PTHR48048">
    <property type="entry name" value="GLYCOSYLTRANSFERASE"/>
    <property type="match status" value="1"/>
</dbReference>
<gene>
    <name evidence="3" type="ORF">EJB05_12414</name>
</gene>
<dbReference type="OrthoDB" id="5835829at2759"/>
<feature type="non-terminal residue" evidence="3">
    <location>
        <position position="1"/>
    </location>
</feature>
<proteinExistence type="inferred from homology"/>
<dbReference type="Pfam" id="PF00201">
    <property type="entry name" value="UDPGT"/>
    <property type="match status" value="1"/>
</dbReference>
<accession>A0A5J9VS55</accession>
<dbReference type="AlphaFoldDB" id="A0A5J9VS55"/>
<reference evidence="3 4" key="1">
    <citation type="journal article" date="2019" name="Sci. Rep.">
        <title>A high-quality genome of Eragrostis curvula grass provides insights into Poaceae evolution and supports new strategies to enhance forage quality.</title>
        <authorList>
            <person name="Carballo J."/>
            <person name="Santos B.A.C.M."/>
            <person name="Zappacosta D."/>
            <person name="Garbus I."/>
            <person name="Selva J.P."/>
            <person name="Gallo C.A."/>
            <person name="Diaz A."/>
            <person name="Albertini E."/>
            <person name="Caccamo M."/>
            <person name="Echenique V."/>
        </authorList>
    </citation>
    <scope>NUCLEOTIDE SEQUENCE [LARGE SCALE GENOMIC DNA]</scope>
    <source>
        <strain evidence="4">cv. Victoria</strain>
        <tissue evidence="3">Leaf</tissue>
    </source>
</reference>